<dbReference type="GO" id="GO:0006811">
    <property type="term" value="P:monoatomic ion transport"/>
    <property type="evidence" value="ECO:0007669"/>
    <property type="project" value="UniProtKB-KW"/>
</dbReference>
<evidence type="ECO:0000256" key="11">
    <source>
        <dbReference type="SAM" id="MobiDB-lite"/>
    </source>
</evidence>
<dbReference type="PRINTS" id="PR01021">
    <property type="entry name" value="OMPADOMAIN"/>
</dbReference>
<evidence type="ECO:0000313" key="14">
    <source>
        <dbReference type="EMBL" id="GBG15041.1"/>
    </source>
</evidence>
<evidence type="ECO:0000256" key="8">
    <source>
        <dbReference type="ARBA" id="ARBA00023136"/>
    </source>
</evidence>
<dbReference type="InterPro" id="IPR036737">
    <property type="entry name" value="OmpA-like_sf"/>
</dbReference>
<dbReference type="SUPFAM" id="SSF56925">
    <property type="entry name" value="OMPA-like"/>
    <property type="match status" value="1"/>
</dbReference>
<reference evidence="14 15" key="1">
    <citation type="journal article" date="2018" name="Environ. Microbiol.">
        <title>Isolation and genomic characterization of Novimethylophilus kurashikiensis gen. nov. sp. nov., a new lanthanide-dependent methylotrophic species of Methylophilaceae.</title>
        <authorList>
            <person name="Lv H."/>
            <person name="Sahin N."/>
            <person name="Tani A."/>
        </authorList>
    </citation>
    <scope>NUCLEOTIDE SEQUENCE [LARGE SCALE GENOMIC DNA]</scope>
    <source>
        <strain evidence="14 15">La2-4</strain>
    </source>
</reference>
<keyword evidence="15" id="KW-1185">Reference proteome</keyword>
<feature type="chain" id="PRO_5015352296" evidence="12">
    <location>
        <begin position="24"/>
        <end position="405"/>
    </location>
</feature>
<feature type="signal peptide" evidence="12">
    <location>
        <begin position="1"/>
        <end position="23"/>
    </location>
</feature>
<feature type="domain" description="OmpA-like" evidence="13">
    <location>
        <begin position="276"/>
        <end position="401"/>
    </location>
</feature>
<protein>
    <submittedName>
        <fullName evidence="14">OmpA-OmpF porin, OOP family</fullName>
    </submittedName>
</protein>
<dbReference type="AlphaFoldDB" id="A0A2R5FF22"/>
<keyword evidence="5 12" id="KW-0732">Signal</keyword>
<dbReference type="PANTHER" id="PTHR30329:SF21">
    <property type="entry name" value="LIPOPROTEIN YIAD-RELATED"/>
    <property type="match status" value="1"/>
</dbReference>
<dbReference type="Gene3D" id="2.40.160.20">
    <property type="match status" value="1"/>
</dbReference>
<accession>A0A2R5FF22</accession>
<keyword evidence="9" id="KW-0998">Cell outer membrane</keyword>
<organism evidence="14 15">
    <name type="scientific">Novimethylophilus kurashikiensis</name>
    <dbReference type="NCBI Taxonomy" id="1825523"/>
    <lineage>
        <taxon>Bacteria</taxon>
        <taxon>Pseudomonadati</taxon>
        <taxon>Pseudomonadota</taxon>
        <taxon>Betaproteobacteria</taxon>
        <taxon>Nitrosomonadales</taxon>
        <taxon>Methylophilaceae</taxon>
        <taxon>Novimethylophilus</taxon>
    </lineage>
</organism>
<dbReference type="PROSITE" id="PS01068">
    <property type="entry name" value="OMPA_1"/>
    <property type="match status" value="1"/>
</dbReference>
<feature type="region of interest" description="Disordered" evidence="11">
    <location>
        <begin position="26"/>
        <end position="47"/>
    </location>
</feature>
<keyword evidence="3" id="KW-1134">Transmembrane beta strand</keyword>
<sequence length="405" mass="43935">MNRNYVAAAVAAALMTMTGMAVADDASTMSSTGTDTGASDTASTDSSVGSRIGNMFSGPWYVMPTLGAMYTDRQLRADDWNANYGIRIGKELSEHWDVQLGLTHSQADEDSRRYSGGRYKQTLLGIDAMYMFSRDRFRPFLLAGIGMANNNIHYNGTAGFPNADGNKNSWMANVGVGAQYDISDRIGLQADVRQVYSRSRANGGLFGSDRHDTTGNTYLNVGLIIKFGEPQKTAAVEPTPEPVAAAEPEPAPQPETKPEPPPQPAPPPAAVGPDEPAFKKVAIQAEVLFDFNKATVKDAGKQLLNSEVVQKMKDNPQVELLLITGHADRIGSEQYNQKLSERRAEAVKQYLVGQGIDAQRLHTQGKGESEPVVQCNGSKNAKTIKCLQPNRRVVLEIEAQRASEK</sequence>
<comment type="subcellular location">
    <subcellularLocation>
        <location evidence="1">Cell outer membrane</location>
        <topology evidence="1">Multi-pass membrane protein</topology>
    </subcellularLocation>
</comment>
<dbReference type="InterPro" id="IPR006690">
    <property type="entry name" value="OMPA-like_CS"/>
</dbReference>
<dbReference type="Pfam" id="PF13505">
    <property type="entry name" value="OMP_b-brl"/>
    <property type="match status" value="1"/>
</dbReference>
<dbReference type="InterPro" id="IPR011250">
    <property type="entry name" value="OMP/PagP_B-barrel"/>
</dbReference>
<keyword evidence="7" id="KW-0626">Porin</keyword>
<evidence type="ECO:0000256" key="5">
    <source>
        <dbReference type="ARBA" id="ARBA00022729"/>
    </source>
</evidence>
<dbReference type="EMBL" id="BDOQ01000013">
    <property type="protein sequence ID" value="GBG15041.1"/>
    <property type="molecule type" value="Genomic_DNA"/>
</dbReference>
<proteinExistence type="predicted"/>
<evidence type="ECO:0000259" key="13">
    <source>
        <dbReference type="PROSITE" id="PS51123"/>
    </source>
</evidence>
<evidence type="ECO:0000256" key="4">
    <source>
        <dbReference type="ARBA" id="ARBA00022692"/>
    </source>
</evidence>
<feature type="compositionally biased region" description="Pro residues" evidence="11">
    <location>
        <begin position="249"/>
        <end position="270"/>
    </location>
</feature>
<dbReference type="CDD" id="cd07185">
    <property type="entry name" value="OmpA_C-like"/>
    <property type="match status" value="1"/>
</dbReference>
<comment type="caution">
    <text evidence="14">The sequence shown here is derived from an EMBL/GenBank/DDBJ whole genome shotgun (WGS) entry which is preliminary data.</text>
</comment>
<feature type="compositionally biased region" description="Low complexity" evidence="11">
    <location>
        <begin position="233"/>
        <end position="248"/>
    </location>
</feature>
<feature type="region of interest" description="Disordered" evidence="11">
    <location>
        <begin position="233"/>
        <end position="274"/>
    </location>
</feature>
<evidence type="ECO:0000256" key="10">
    <source>
        <dbReference type="PROSITE-ProRule" id="PRU00473"/>
    </source>
</evidence>
<gene>
    <name evidence="14" type="primary">ompA</name>
    <name evidence="14" type="ORF">NMK_2642</name>
</gene>
<dbReference type="InterPro" id="IPR006664">
    <property type="entry name" value="OMP_bac"/>
</dbReference>
<dbReference type="GO" id="GO:0009279">
    <property type="term" value="C:cell outer membrane"/>
    <property type="evidence" value="ECO:0007669"/>
    <property type="project" value="UniProtKB-SubCell"/>
</dbReference>
<evidence type="ECO:0000256" key="3">
    <source>
        <dbReference type="ARBA" id="ARBA00022452"/>
    </source>
</evidence>
<evidence type="ECO:0000256" key="7">
    <source>
        <dbReference type="ARBA" id="ARBA00023114"/>
    </source>
</evidence>
<evidence type="ECO:0000256" key="9">
    <source>
        <dbReference type="ARBA" id="ARBA00023237"/>
    </source>
</evidence>
<keyword evidence="6" id="KW-0406">Ion transport</keyword>
<evidence type="ECO:0000256" key="12">
    <source>
        <dbReference type="SAM" id="SignalP"/>
    </source>
</evidence>
<evidence type="ECO:0000313" key="15">
    <source>
        <dbReference type="Proteomes" id="UP000245081"/>
    </source>
</evidence>
<dbReference type="InterPro" id="IPR050330">
    <property type="entry name" value="Bact_OuterMem_StrucFunc"/>
</dbReference>
<dbReference type="InterPro" id="IPR027385">
    <property type="entry name" value="Beta-barrel_OMP"/>
</dbReference>
<dbReference type="Pfam" id="PF00691">
    <property type="entry name" value="OmpA"/>
    <property type="match status" value="1"/>
</dbReference>
<dbReference type="InterPro" id="IPR006665">
    <property type="entry name" value="OmpA-like"/>
</dbReference>
<dbReference type="SUPFAM" id="SSF103088">
    <property type="entry name" value="OmpA-like"/>
    <property type="match status" value="1"/>
</dbReference>
<dbReference type="GO" id="GO:0015288">
    <property type="term" value="F:porin activity"/>
    <property type="evidence" value="ECO:0007669"/>
    <property type="project" value="UniProtKB-KW"/>
</dbReference>
<dbReference type="PROSITE" id="PS51123">
    <property type="entry name" value="OMPA_2"/>
    <property type="match status" value="1"/>
</dbReference>
<keyword evidence="8 10" id="KW-0472">Membrane</keyword>
<evidence type="ECO:0000256" key="2">
    <source>
        <dbReference type="ARBA" id="ARBA00022448"/>
    </source>
</evidence>
<dbReference type="RefSeq" id="WP_227871488.1">
    <property type="nucleotide sequence ID" value="NZ_BDOQ01000013.1"/>
</dbReference>
<dbReference type="PANTHER" id="PTHR30329">
    <property type="entry name" value="STATOR ELEMENT OF FLAGELLAR MOTOR COMPLEX"/>
    <property type="match status" value="1"/>
</dbReference>
<dbReference type="Gene3D" id="3.30.1330.60">
    <property type="entry name" value="OmpA-like domain"/>
    <property type="match status" value="1"/>
</dbReference>
<name>A0A2R5FF22_9PROT</name>
<evidence type="ECO:0000256" key="1">
    <source>
        <dbReference type="ARBA" id="ARBA00004571"/>
    </source>
</evidence>
<dbReference type="PRINTS" id="PR01023">
    <property type="entry name" value="NAFLGMOTY"/>
</dbReference>
<keyword evidence="2" id="KW-0813">Transport</keyword>
<dbReference type="GO" id="GO:0046930">
    <property type="term" value="C:pore complex"/>
    <property type="evidence" value="ECO:0007669"/>
    <property type="project" value="UniProtKB-KW"/>
</dbReference>
<dbReference type="Proteomes" id="UP000245081">
    <property type="component" value="Unassembled WGS sequence"/>
</dbReference>
<keyword evidence="4" id="KW-0812">Transmembrane</keyword>
<evidence type="ECO:0000256" key="6">
    <source>
        <dbReference type="ARBA" id="ARBA00023065"/>
    </source>
</evidence>